<dbReference type="Proteomes" id="UP000799755">
    <property type="component" value="Unassembled WGS sequence"/>
</dbReference>
<organism evidence="1 2">
    <name type="scientific">Lindgomyces ingoldianus</name>
    <dbReference type="NCBI Taxonomy" id="673940"/>
    <lineage>
        <taxon>Eukaryota</taxon>
        <taxon>Fungi</taxon>
        <taxon>Dikarya</taxon>
        <taxon>Ascomycota</taxon>
        <taxon>Pezizomycotina</taxon>
        <taxon>Dothideomycetes</taxon>
        <taxon>Pleosporomycetidae</taxon>
        <taxon>Pleosporales</taxon>
        <taxon>Lindgomycetaceae</taxon>
        <taxon>Lindgomyces</taxon>
    </lineage>
</organism>
<protein>
    <submittedName>
        <fullName evidence="1">Cytochrome P450</fullName>
    </submittedName>
</protein>
<keyword evidence="2" id="KW-1185">Reference proteome</keyword>
<comment type="caution">
    <text evidence="1">The sequence shown here is derived from an EMBL/GenBank/DDBJ whole genome shotgun (WGS) entry which is preliminary data.</text>
</comment>
<gene>
    <name evidence="1" type="ORF">BDR25DRAFT_310642</name>
</gene>
<evidence type="ECO:0000313" key="2">
    <source>
        <dbReference type="Proteomes" id="UP000799755"/>
    </source>
</evidence>
<name>A0ACB6R7Q1_9PLEO</name>
<evidence type="ECO:0000313" key="1">
    <source>
        <dbReference type="EMBL" id="KAF2475216.1"/>
    </source>
</evidence>
<sequence length="508" mass="56251">MAETFNLQLLLAVVVVIATFILRPFFGANKVSHEPPSVPATIPVPFIGHVIGLFWQRTAYYTNLSLKWNFPIFSISMFGGKVHVVSSGELMHSLHKLPKSVSFWFMEAKFTTQLGGMSERSSASLTANLHPESRDSSLLIEGLKATQHAMSPQGGVEDMNRAAAKVTKERLDELLSKPESRRNVDLWAWVQHEITVVTTESVYGPANPYRDEKVEVGFWNFADDTIMLLMTSVLPNIIAAKALAGRQTVVEAMDRYFAAGSYKDGSSLVNARYSALKGHIDDEDLARFECVNGIAILANTVPTAFWTIYHVFSDPIVLEEVRRQVTAITTSEMSLEGDVRTIDIRRLKEAPILFSTIQEALRLRATGTGPRMVMEDISVGQEGYQLKKDSVVIIANKALHYDKAMWGETADTYVADRFCGRTPAHAFRGFGGGINLCPGRGFAMVEVAAMVAMLTARFDMVPATSGGWCEPGQDMSNMSLQIAPPRKKVMVDLVRRSDLDDASWRFVV</sequence>
<proteinExistence type="predicted"/>
<dbReference type="EMBL" id="MU003496">
    <property type="protein sequence ID" value="KAF2475216.1"/>
    <property type="molecule type" value="Genomic_DNA"/>
</dbReference>
<accession>A0ACB6R7Q1</accession>
<reference evidence="1" key="1">
    <citation type="journal article" date="2020" name="Stud. Mycol.">
        <title>101 Dothideomycetes genomes: a test case for predicting lifestyles and emergence of pathogens.</title>
        <authorList>
            <person name="Haridas S."/>
            <person name="Albert R."/>
            <person name="Binder M."/>
            <person name="Bloem J."/>
            <person name="Labutti K."/>
            <person name="Salamov A."/>
            <person name="Andreopoulos B."/>
            <person name="Baker S."/>
            <person name="Barry K."/>
            <person name="Bills G."/>
            <person name="Bluhm B."/>
            <person name="Cannon C."/>
            <person name="Castanera R."/>
            <person name="Culley D."/>
            <person name="Daum C."/>
            <person name="Ezra D."/>
            <person name="Gonzalez J."/>
            <person name="Henrissat B."/>
            <person name="Kuo A."/>
            <person name="Liang C."/>
            <person name="Lipzen A."/>
            <person name="Lutzoni F."/>
            <person name="Magnuson J."/>
            <person name="Mondo S."/>
            <person name="Nolan M."/>
            <person name="Ohm R."/>
            <person name="Pangilinan J."/>
            <person name="Park H.-J."/>
            <person name="Ramirez L."/>
            <person name="Alfaro M."/>
            <person name="Sun H."/>
            <person name="Tritt A."/>
            <person name="Yoshinaga Y."/>
            <person name="Zwiers L.-H."/>
            <person name="Turgeon B."/>
            <person name="Goodwin S."/>
            <person name="Spatafora J."/>
            <person name="Crous P."/>
            <person name="Grigoriev I."/>
        </authorList>
    </citation>
    <scope>NUCLEOTIDE SEQUENCE</scope>
    <source>
        <strain evidence="1">ATCC 200398</strain>
    </source>
</reference>